<dbReference type="Proteomes" id="UP001331515">
    <property type="component" value="Unassembled WGS sequence"/>
</dbReference>
<keyword evidence="2" id="KW-1185">Reference proteome</keyword>
<proteinExistence type="predicted"/>
<evidence type="ECO:0000313" key="2">
    <source>
        <dbReference type="Proteomes" id="UP001331515"/>
    </source>
</evidence>
<dbReference type="AlphaFoldDB" id="A0AAN8DYZ5"/>
<evidence type="ECO:0000313" key="1">
    <source>
        <dbReference type="EMBL" id="KAK5931295.1"/>
    </source>
</evidence>
<accession>A0AAN8DYZ5</accession>
<gene>
    <name evidence="1" type="ORF">CgunFtcFv8_027456</name>
</gene>
<sequence length="83" mass="9412">MRREWTAFRCGCADVCWQALCRNTEKSARLSCPSEAWRTAGLTDRLWSRSGISSQDPDHSRERGLFTLQRTRAVSTTCTASVQ</sequence>
<organism evidence="1 2">
    <name type="scientific">Champsocephalus gunnari</name>
    <name type="common">Mackerel icefish</name>
    <dbReference type="NCBI Taxonomy" id="52237"/>
    <lineage>
        <taxon>Eukaryota</taxon>
        <taxon>Metazoa</taxon>
        <taxon>Chordata</taxon>
        <taxon>Craniata</taxon>
        <taxon>Vertebrata</taxon>
        <taxon>Euteleostomi</taxon>
        <taxon>Actinopterygii</taxon>
        <taxon>Neopterygii</taxon>
        <taxon>Teleostei</taxon>
        <taxon>Neoteleostei</taxon>
        <taxon>Acanthomorphata</taxon>
        <taxon>Eupercaria</taxon>
        <taxon>Perciformes</taxon>
        <taxon>Notothenioidei</taxon>
        <taxon>Channichthyidae</taxon>
        <taxon>Champsocephalus</taxon>
    </lineage>
</organism>
<protein>
    <submittedName>
        <fullName evidence="1">Uncharacterized protein</fullName>
    </submittedName>
</protein>
<reference evidence="1 2" key="1">
    <citation type="journal article" date="2023" name="Mol. Biol. Evol.">
        <title>Genomics of Secondarily Temperate Adaptation in the Only Non-Antarctic Icefish.</title>
        <authorList>
            <person name="Rivera-Colon A.G."/>
            <person name="Rayamajhi N."/>
            <person name="Minhas B.F."/>
            <person name="Madrigal G."/>
            <person name="Bilyk K.T."/>
            <person name="Yoon V."/>
            <person name="Hune M."/>
            <person name="Gregory S."/>
            <person name="Cheng C.H.C."/>
            <person name="Catchen J.M."/>
        </authorList>
    </citation>
    <scope>NUCLEOTIDE SEQUENCE [LARGE SCALE GENOMIC DNA]</scope>
    <source>
        <tissue evidence="1">White muscle</tissue>
    </source>
</reference>
<comment type="caution">
    <text evidence="1">The sequence shown here is derived from an EMBL/GenBank/DDBJ whole genome shotgun (WGS) entry which is preliminary data.</text>
</comment>
<name>A0AAN8DYZ5_CHAGU</name>
<dbReference type="EMBL" id="JAURVH010001516">
    <property type="protein sequence ID" value="KAK5931295.1"/>
    <property type="molecule type" value="Genomic_DNA"/>
</dbReference>